<keyword evidence="2" id="KW-1185">Reference proteome</keyword>
<dbReference type="EMBL" id="CP001965">
    <property type="protein sequence ID" value="ADE12158.1"/>
    <property type="molecule type" value="Genomic_DNA"/>
</dbReference>
<dbReference type="Proteomes" id="UP000001625">
    <property type="component" value="Chromosome"/>
</dbReference>
<organism evidence="1 2">
    <name type="scientific">Sideroxydans lithotrophicus (strain ES-1)</name>
    <dbReference type="NCBI Taxonomy" id="580332"/>
    <lineage>
        <taxon>Bacteria</taxon>
        <taxon>Pseudomonadati</taxon>
        <taxon>Pseudomonadota</taxon>
        <taxon>Betaproteobacteria</taxon>
        <taxon>Nitrosomonadales</taxon>
        <taxon>Gallionellaceae</taxon>
        <taxon>Sideroxydans</taxon>
    </lineage>
</organism>
<accession>D5CT72</accession>
<protein>
    <submittedName>
        <fullName evidence="1">Uncharacterized protein</fullName>
    </submittedName>
</protein>
<dbReference type="AlphaFoldDB" id="D5CT72"/>
<proteinExistence type="predicted"/>
<dbReference type="HOGENOM" id="CLU_2652484_0_0_4"/>
<evidence type="ECO:0000313" key="1">
    <source>
        <dbReference type="EMBL" id="ADE12158.1"/>
    </source>
</evidence>
<name>D5CT72_SIDLE</name>
<dbReference type="KEGG" id="slt:Slit_1929"/>
<gene>
    <name evidence="1" type="ordered locus">Slit_1929</name>
</gene>
<sequence length="76" mass="9219">MSESRVLPAYAYRDPQEVAIRNEEEMLRKEKACGQCRERVSMHWYGEELVSCGRKYQQYGRRCEHFRKVFIREEDA</sequence>
<reference evidence="1 2" key="1">
    <citation type="submission" date="2010-03" db="EMBL/GenBank/DDBJ databases">
        <title>Complete sequence of Sideroxydans lithotrophicus ES-1.</title>
        <authorList>
            <consortium name="US DOE Joint Genome Institute"/>
            <person name="Lucas S."/>
            <person name="Copeland A."/>
            <person name="Lapidus A."/>
            <person name="Cheng J.-F."/>
            <person name="Bruce D."/>
            <person name="Goodwin L."/>
            <person name="Pitluck S."/>
            <person name="Munk A.C."/>
            <person name="Detter J.C."/>
            <person name="Han C."/>
            <person name="Tapia R."/>
            <person name="Larimer F."/>
            <person name="Land M."/>
            <person name="Hauser L."/>
            <person name="Kyrpides N."/>
            <person name="Ivanova N."/>
            <person name="Emerson D."/>
            <person name="Woyke T."/>
        </authorList>
    </citation>
    <scope>NUCLEOTIDE SEQUENCE [LARGE SCALE GENOMIC DNA]</scope>
    <source>
        <strain evidence="1 2">ES-1</strain>
    </source>
</reference>
<dbReference type="STRING" id="580332.Slit_1929"/>
<dbReference type="RefSeq" id="WP_013030056.1">
    <property type="nucleotide sequence ID" value="NC_013959.1"/>
</dbReference>
<evidence type="ECO:0000313" key="2">
    <source>
        <dbReference type="Proteomes" id="UP000001625"/>
    </source>
</evidence>